<feature type="compositionally biased region" description="Polar residues" evidence="1">
    <location>
        <begin position="264"/>
        <end position="276"/>
    </location>
</feature>
<evidence type="ECO:0000313" key="2">
    <source>
        <dbReference type="EMBL" id="XBY85581.1"/>
    </source>
</evidence>
<dbReference type="EMBL" id="PP926253">
    <property type="protein sequence ID" value="XBY85581.1"/>
    <property type="molecule type" value="Genomic_RNA"/>
</dbReference>
<accession>A0AAU7YAN5</accession>
<reference evidence="2" key="1">
    <citation type="submission" date="2024-05" db="EMBL/GenBank/DDBJ databases">
        <title>Viral Diversity and Horizontal Gene Transfer Among Viruses in Setosphaeria turcica Population from Northern Corn Leaf Blight of Maize.</title>
        <authorList>
            <person name="Jia J."/>
            <person name="Mu F."/>
        </authorList>
    </citation>
    <scope>NUCLEOTIDE SEQUENCE</scope>
    <source>
        <strain evidence="2">TG5</strain>
    </source>
</reference>
<name>A0AAU7YAN5_9VIRU</name>
<sequence>MSGHYLSESEATTLSGLSVGVLEGVLKLSAHGLKAESIHAYATAIAGGKEPEPLPVAGGPRPVTIQLHSFLRDPRQYGDTYHISHDVVNHLRSLEMSDKEAAREGLLSAVSATPRIIQSGRPVRVVFEGSPGDTPTTASPLANATSINKSLAAEIASNSVRYGSYRYDAVETPLDITQRFAVDLGQNFFVLAFSKKAAIAVARIASVKGRGDPAVLPFIVYINSAGQMLHGKDIPEAYWNCVRGPRDALHKSDRKPGAAVARNNGGSPPKSTVGNA</sequence>
<organism evidence="2">
    <name type="scientific">Exserohilum turcicum polymycovirus 2</name>
    <dbReference type="NCBI Taxonomy" id="3229046"/>
    <lineage>
        <taxon>Viruses</taxon>
        <taxon>Riboviria</taxon>
        <taxon>Riboviria incertae sedis</taxon>
        <taxon>Polymycoviridae</taxon>
        <taxon>Polymycovirus</taxon>
    </lineage>
</organism>
<feature type="region of interest" description="Disordered" evidence="1">
    <location>
        <begin position="249"/>
        <end position="276"/>
    </location>
</feature>
<dbReference type="InterPro" id="IPR058041">
    <property type="entry name" value="CcFV1_CP"/>
</dbReference>
<proteinExistence type="predicted"/>
<evidence type="ECO:0000256" key="1">
    <source>
        <dbReference type="SAM" id="MobiDB-lite"/>
    </source>
</evidence>
<protein>
    <submittedName>
        <fullName evidence="2">Capsid protein</fullName>
    </submittedName>
</protein>
<dbReference type="Pfam" id="PF25660">
    <property type="entry name" value="CcFV1_CP"/>
    <property type="match status" value="1"/>
</dbReference>